<reference evidence="2 3" key="1">
    <citation type="submission" date="2020-04" db="EMBL/GenBank/DDBJ databases">
        <title>Paenibacillus algicola sp. nov., a novel marine bacterium producing alginate lyase.</title>
        <authorList>
            <person name="Huang H."/>
        </authorList>
    </citation>
    <scope>NUCLEOTIDE SEQUENCE [LARGE SCALE GENOMIC DNA]</scope>
    <source>
        <strain evidence="2 3">L7-75</strain>
    </source>
</reference>
<name>A0A848M9W6_PAELE</name>
<dbReference type="EMBL" id="JABBPN010000014">
    <property type="protein sequence ID" value="NMO97049.1"/>
    <property type="molecule type" value="Genomic_DNA"/>
</dbReference>
<dbReference type="InterPro" id="IPR016181">
    <property type="entry name" value="Acyl_CoA_acyltransferase"/>
</dbReference>
<keyword evidence="3" id="KW-1185">Reference proteome</keyword>
<feature type="domain" description="N-acetyltransferase" evidence="1">
    <location>
        <begin position="1"/>
        <end position="149"/>
    </location>
</feature>
<dbReference type="RefSeq" id="WP_169505834.1">
    <property type="nucleotide sequence ID" value="NZ_JABBPN010000014.1"/>
</dbReference>
<dbReference type="SUPFAM" id="SSF55729">
    <property type="entry name" value="Acyl-CoA N-acyltransferases (Nat)"/>
    <property type="match status" value="1"/>
</dbReference>
<dbReference type="AlphaFoldDB" id="A0A848M9W6"/>
<evidence type="ECO:0000259" key="1">
    <source>
        <dbReference type="PROSITE" id="PS51186"/>
    </source>
</evidence>
<dbReference type="Proteomes" id="UP000565468">
    <property type="component" value="Unassembled WGS sequence"/>
</dbReference>
<protein>
    <submittedName>
        <fullName evidence="2">GNAT family N-acetyltransferase</fullName>
    </submittedName>
</protein>
<evidence type="ECO:0000313" key="3">
    <source>
        <dbReference type="Proteomes" id="UP000565468"/>
    </source>
</evidence>
<gene>
    <name evidence="2" type="ORF">HII30_14890</name>
</gene>
<dbReference type="CDD" id="cd04301">
    <property type="entry name" value="NAT_SF"/>
    <property type="match status" value="1"/>
</dbReference>
<dbReference type="PROSITE" id="PS51186">
    <property type="entry name" value="GNAT"/>
    <property type="match status" value="1"/>
</dbReference>
<dbReference type="Pfam" id="PF00583">
    <property type="entry name" value="Acetyltransf_1"/>
    <property type="match status" value="1"/>
</dbReference>
<accession>A0A848M9W6</accession>
<dbReference type="InterPro" id="IPR000182">
    <property type="entry name" value="GNAT_dom"/>
</dbReference>
<comment type="caution">
    <text evidence="2">The sequence shown here is derived from an EMBL/GenBank/DDBJ whole genome shotgun (WGS) entry which is preliminary data.</text>
</comment>
<proteinExistence type="predicted"/>
<dbReference type="GO" id="GO:0016747">
    <property type="term" value="F:acyltransferase activity, transferring groups other than amino-acyl groups"/>
    <property type="evidence" value="ECO:0007669"/>
    <property type="project" value="InterPro"/>
</dbReference>
<dbReference type="Gene3D" id="3.40.630.30">
    <property type="match status" value="1"/>
</dbReference>
<sequence>MKVKQYQQMDLMECVNVFMQVCNQEPWNDSWIESTAERYLKDITLTPGFLGITIIQNETIVGFVFGVIRHWWSGDEFFIHEMCVRSDLQNSGIGSILLQTLEEELINAKVGNITLLTDRNIPAETFYKKFGFSAVERLVFLNKNLDYNR</sequence>
<organism evidence="2 3">
    <name type="scientific">Paenibacillus lemnae</name>
    <dbReference type="NCBI Taxonomy" id="1330551"/>
    <lineage>
        <taxon>Bacteria</taxon>
        <taxon>Bacillati</taxon>
        <taxon>Bacillota</taxon>
        <taxon>Bacilli</taxon>
        <taxon>Bacillales</taxon>
        <taxon>Paenibacillaceae</taxon>
        <taxon>Paenibacillus</taxon>
    </lineage>
</organism>
<keyword evidence="2" id="KW-0808">Transferase</keyword>
<evidence type="ECO:0000313" key="2">
    <source>
        <dbReference type="EMBL" id="NMO97049.1"/>
    </source>
</evidence>